<proteinExistence type="predicted"/>
<evidence type="ECO:0000313" key="4">
    <source>
        <dbReference type="Proteomes" id="UP000318571"/>
    </source>
</evidence>
<keyword evidence="2" id="KW-0812">Transmembrane</keyword>
<reference evidence="3 4" key="1">
    <citation type="journal article" date="2018" name="Nat. Ecol. Evol.">
        <title>Genomic signatures of mitonuclear coevolution across populations of Tigriopus californicus.</title>
        <authorList>
            <person name="Barreto F.S."/>
            <person name="Watson E.T."/>
            <person name="Lima T.G."/>
            <person name="Willett C.S."/>
            <person name="Edmands S."/>
            <person name="Li W."/>
            <person name="Burton R.S."/>
        </authorList>
    </citation>
    <scope>NUCLEOTIDE SEQUENCE [LARGE SCALE GENOMIC DNA]</scope>
    <source>
        <strain evidence="3 4">San Diego</strain>
    </source>
</reference>
<dbReference type="EMBL" id="VCGU01000001">
    <property type="protein sequence ID" value="TRY80614.1"/>
    <property type="molecule type" value="Genomic_DNA"/>
</dbReference>
<accession>A0A553PSF5</accession>
<feature type="transmembrane region" description="Helical" evidence="2">
    <location>
        <begin position="12"/>
        <end position="31"/>
    </location>
</feature>
<dbReference type="Proteomes" id="UP000318571">
    <property type="component" value="Chromosome 12"/>
</dbReference>
<evidence type="ECO:0000313" key="3">
    <source>
        <dbReference type="EMBL" id="TRY80614.1"/>
    </source>
</evidence>
<comment type="caution">
    <text evidence="3">The sequence shown here is derived from an EMBL/GenBank/DDBJ whole genome shotgun (WGS) entry which is preliminary data.</text>
</comment>
<evidence type="ECO:0000256" key="1">
    <source>
        <dbReference type="SAM" id="MobiDB-lite"/>
    </source>
</evidence>
<feature type="region of interest" description="Disordered" evidence="1">
    <location>
        <begin position="536"/>
        <end position="560"/>
    </location>
</feature>
<keyword evidence="2" id="KW-0472">Membrane</keyword>
<name>A0A553PSF5_TIGCA</name>
<organism evidence="3 4">
    <name type="scientific">Tigriopus californicus</name>
    <name type="common">Marine copepod</name>
    <dbReference type="NCBI Taxonomy" id="6832"/>
    <lineage>
        <taxon>Eukaryota</taxon>
        <taxon>Metazoa</taxon>
        <taxon>Ecdysozoa</taxon>
        <taxon>Arthropoda</taxon>
        <taxon>Crustacea</taxon>
        <taxon>Multicrustacea</taxon>
        <taxon>Hexanauplia</taxon>
        <taxon>Copepoda</taxon>
        <taxon>Harpacticoida</taxon>
        <taxon>Harpacticidae</taxon>
        <taxon>Tigriopus</taxon>
    </lineage>
</organism>
<gene>
    <name evidence="3" type="ORF">TCAL_13248</name>
</gene>
<feature type="compositionally biased region" description="Polar residues" evidence="1">
    <location>
        <begin position="458"/>
        <end position="481"/>
    </location>
</feature>
<feature type="compositionally biased region" description="Polar residues" evidence="1">
    <location>
        <begin position="413"/>
        <end position="442"/>
    </location>
</feature>
<feature type="transmembrane region" description="Helical" evidence="2">
    <location>
        <begin position="59"/>
        <end position="80"/>
    </location>
</feature>
<feature type="transmembrane region" description="Helical" evidence="2">
    <location>
        <begin position="131"/>
        <end position="155"/>
    </location>
</feature>
<sequence length="589" mass="65136">MCQSRTQCRIFLMVLGCIGLSALAAVPMFILTHPGDECLLFVSVRGEALIYGNPAGCHFIAYGHCCVIFGAMVLTFLLFFPHRRKGFVKRDAKDTVSNRSIGGTLQSGMVAQSSTSVTSRQIVARIYSTKVIVVATCLAMFSVVLATVILSGYLVSCDELAYETRREIYGRGSLGTPIKNLDLACYSLFRNVNFHTRFHFDHYEYSGKWHGQYRHYKHGRVHEYSNEHEHVIPVAAALEMSLGGTWGGAVLWCILLGMLIYQRCAQKRRQNRELAESIEDARIYATQDGVMMHPMDQMSVTSSHQSSILTQKPQMSMDPSIMGSSSHMNPTPVPMVHQQMSSPNGTVHSQQSNNVQYVQLANGVLVPMTSLPPQQPQHLTQNAYAQLQLPPSHNSSPSLAQQQQQFAQYPSQTNLGSTQYPSQPQLSNGIQYLSQPQLSNGIQYPPNPQLNDNHPHHTSQSYLYPNQSQPVPFDDPQSQTQGIHNYQADHQDLQRPIINQMDRSPRASPMPGTMNGGGLGGMLPPATSIQNLTKSPGPLRASGSAARSRRAAAHPIEEDDEIDVIPNNQSAQARQLHLSNDLGMKCSQI</sequence>
<feature type="transmembrane region" description="Helical" evidence="2">
    <location>
        <begin position="243"/>
        <end position="261"/>
    </location>
</feature>
<protein>
    <submittedName>
        <fullName evidence="3">Uncharacterized protein</fullName>
    </submittedName>
</protein>
<keyword evidence="4" id="KW-1185">Reference proteome</keyword>
<evidence type="ECO:0000256" key="2">
    <source>
        <dbReference type="SAM" id="Phobius"/>
    </source>
</evidence>
<feature type="compositionally biased region" description="Low complexity" evidence="1">
    <location>
        <begin position="395"/>
        <end position="412"/>
    </location>
</feature>
<dbReference type="OrthoDB" id="10621186at2759"/>
<keyword evidence="2" id="KW-1133">Transmembrane helix</keyword>
<dbReference type="AlphaFoldDB" id="A0A553PSF5"/>
<feature type="region of interest" description="Disordered" evidence="1">
    <location>
        <begin position="388"/>
        <end position="481"/>
    </location>
</feature>